<dbReference type="OMA" id="SQWIWKL"/>
<keyword evidence="4" id="KW-1185">Reference proteome</keyword>
<dbReference type="PANTHER" id="PTHR12794:SF0">
    <property type="entry name" value="GEM-ASSOCIATED PROTEIN 2"/>
    <property type="match status" value="1"/>
</dbReference>
<dbReference type="InterPro" id="IPR035426">
    <property type="entry name" value="Gemin2/Brr1"/>
</dbReference>
<reference evidence="3 4" key="1">
    <citation type="journal article" date="2012" name="G3 (Bethesda)">
        <title>Pichia sorbitophila, an interspecies yeast hybrid reveals early steps of genome resolution following polyploidization.</title>
        <authorList>
            <person name="Leh Louis V."/>
            <person name="Despons L."/>
            <person name="Friedrich A."/>
            <person name="Martin T."/>
            <person name="Durrens P."/>
            <person name="Casaregola S."/>
            <person name="Neuveglise C."/>
            <person name="Fairhead C."/>
            <person name="Marck C."/>
            <person name="Cruz J.A."/>
            <person name="Straub M.L."/>
            <person name="Kugler V."/>
            <person name="Sacerdot C."/>
            <person name="Uzunov Z."/>
            <person name="Thierry A."/>
            <person name="Weiss S."/>
            <person name="Bleykasten C."/>
            <person name="De Montigny J."/>
            <person name="Jacques N."/>
            <person name="Jung P."/>
            <person name="Lemaire M."/>
            <person name="Mallet S."/>
            <person name="Morel G."/>
            <person name="Richard G.F."/>
            <person name="Sarkar A."/>
            <person name="Savel G."/>
            <person name="Schacherer J."/>
            <person name="Seret M.L."/>
            <person name="Talla E."/>
            <person name="Samson G."/>
            <person name="Jubin C."/>
            <person name="Poulain J."/>
            <person name="Vacherie B."/>
            <person name="Barbe V."/>
            <person name="Pelletier E."/>
            <person name="Sherman D.J."/>
            <person name="Westhof E."/>
            <person name="Weissenbach J."/>
            <person name="Baret P.V."/>
            <person name="Wincker P."/>
            <person name="Gaillardin C."/>
            <person name="Dujon B."/>
            <person name="Souciet J.L."/>
        </authorList>
    </citation>
    <scope>NUCLEOTIDE SEQUENCE [LARGE SCALE GENOMIC DNA]</scope>
    <source>
        <strain evidence="4">ATCC MYA-4447 / BCRC 22081 / CBS 7064 / NBRC 10061 / NRRL Y-12695</strain>
    </source>
</reference>
<dbReference type="EMBL" id="FO082050">
    <property type="protein sequence ID" value="CCE82599.1"/>
    <property type="molecule type" value="Genomic_DNA"/>
</dbReference>
<dbReference type="PANTHER" id="PTHR12794">
    <property type="entry name" value="GEMIN2"/>
    <property type="match status" value="1"/>
</dbReference>
<dbReference type="STRING" id="559304.G8YCB8"/>
<dbReference type="InParanoid" id="G8YCB8"/>
<dbReference type="HOGENOM" id="CLU_083380_0_0_1"/>
<protein>
    <submittedName>
        <fullName evidence="3">Piso0_002331 protein</fullName>
    </submittedName>
</protein>
<dbReference type="GO" id="GO:0032797">
    <property type="term" value="C:SMN complex"/>
    <property type="evidence" value="ECO:0007669"/>
    <property type="project" value="TreeGrafter"/>
</dbReference>
<feature type="region of interest" description="Disordered" evidence="2">
    <location>
        <begin position="1"/>
        <end position="55"/>
    </location>
</feature>
<gene>
    <name evidence="3" type="primary">Piso0_002331</name>
    <name evidence="3" type="ORF">GNLVRS01_PISO0J09711g</name>
</gene>
<sequence length="282" mass="31915">MGDNDDTVDDAHTAEPVSVTPYVPLNDYSDGQSVTSSERDRHYTQGPLDDAFGQHPVFPLNSWSRQEASVSREVMEYISGVRLEAKNDAPVHFVTKDESTPSEDVSRHEDLGATHALHQSSKEATEWQKTALDRFLSLKEDIGSYITERKQSIVQAKKEAQSSYKVCSTSAEWRKLILNEPPPPIDFFYFCIVHSDVIKLVIYSTKWLSSNVTSNLSKWIFDLLLRLDSTLDHNDCAVVRDLAKKALKIKEKSSAQLNETTTFTLDFIIYIVATYFGQKDLI</sequence>
<evidence type="ECO:0000313" key="4">
    <source>
        <dbReference type="Proteomes" id="UP000005222"/>
    </source>
</evidence>
<evidence type="ECO:0000256" key="1">
    <source>
        <dbReference type="ARBA" id="ARBA00025758"/>
    </source>
</evidence>
<dbReference type="OrthoDB" id="428895at2759"/>
<dbReference type="AlphaFoldDB" id="G8YCB8"/>
<name>G8YCB8_PICSO</name>
<dbReference type="GO" id="GO:0000387">
    <property type="term" value="P:spliceosomal snRNP assembly"/>
    <property type="evidence" value="ECO:0007669"/>
    <property type="project" value="InterPro"/>
</dbReference>
<dbReference type="eggNOG" id="ENOG502SCAA">
    <property type="taxonomic scope" value="Eukaryota"/>
</dbReference>
<organism evidence="3 4">
    <name type="scientific">Pichia sorbitophila (strain ATCC MYA-4447 / BCRC 22081 / CBS 7064 / NBRC 10061 / NRRL Y-12695)</name>
    <name type="common">Hybrid yeast</name>
    <dbReference type="NCBI Taxonomy" id="559304"/>
    <lineage>
        <taxon>Eukaryota</taxon>
        <taxon>Fungi</taxon>
        <taxon>Dikarya</taxon>
        <taxon>Ascomycota</taxon>
        <taxon>Saccharomycotina</taxon>
        <taxon>Pichiomycetes</taxon>
        <taxon>Debaryomycetaceae</taxon>
        <taxon>Millerozyma</taxon>
    </lineage>
</organism>
<evidence type="ECO:0000256" key="2">
    <source>
        <dbReference type="SAM" id="MobiDB-lite"/>
    </source>
</evidence>
<comment type="similarity">
    <text evidence="1">Belongs to the gemin-2 family.</text>
</comment>
<dbReference type="Pfam" id="PF04938">
    <property type="entry name" value="SIP1"/>
    <property type="match status" value="1"/>
</dbReference>
<dbReference type="Proteomes" id="UP000005222">
    <property type="component" value="Chromosome J"/>
</dbReference>
<dbReference type="GO" id="GO:0005634">
    <property type="term" value="C:nucleus"/>
    <property type="evidence" value="ECO:0007669"/>
    <property type="project" value="TreeGrafter"/>
</dbReference>
<evidence type="ECO:0000313" key="3">
    <source>
        <dbReference type="EMBL" id="CCE82599.1"/>
    </source>
</evidence>
<dbReference type="Gene3D" id="1.20.58.1070">
    <property type="match status" value="1"/>
</dbReference>
<proteinExistence type="inferred from homology"/>
<accession>G8YCB8</accession>